<dbReference type="OrthoDB" id="8300214at2759"/>
<dbReference type="InterPro" id="IPR050723">
    <property type="entry name" value="CFA/CMAS"/>
</dbReference>
<sequence>MVFPGGFLPTVTLLHESMKQGSKGTLTVDSVTNIGPHYARTLREWRRRFLANYDNVIIPALQREYPEVMSGPRGQEEIEVFKRKWIYYYCYCEVGFTTRTLGDHIVTFTREGCMDYGCEAFE</sequence>
<evidence type="ECO:0000313" key="2">
    <source>
        <dbReference type="Proteomes" id="UP000559256"/>
    </source>
</evidence>
<dbReference type="AlphaFoldDB" id="A0A8H5BVM9"/>
<dbReference type="Proteomes" id="UP000559256">
    <property type="component" value="Unassembled WGS sequence"/>
</dbReference>
<evidence type="ECO:0000313" key="1">
    <source>
        <dbReference type="EMBL" id="KAF5330270.1"/>
    </source>
</evidence>
<dbReference type="Gene3D" id="3.40.50.150">
    <property type="entry name" value="Vaccinia Virus protein VP39"/>
    <property type="match status" value="1"/>
</dbReference>
<dbReference type="SUPFAM" id="SSF53335">
    <property type="entry name" value="S-adenosyl-L-methionine-dependent methyltransferases"/>
    <property type="match status" value="1"/>
</dbReference>
<accession>A0A8H5BVM9</accession>
<proteinExistence type="predicted"/>
<name>A0A8H5BVM9_9AGAR</name>
<keyword evidence="2" id="KW-1185">Reference proteome</keyword>
<dbReference type="PANTHER" id="PTHR43667">
    <property type="entry name" value="CYCLOPROPANE-FATTY-ACYL-PHOSPHOLIPID SYNTHASE"/>
    <property type="match status" value="1"/>
</dbReference>
<gene>
    <name evidence="1" type="ORF">D9758_014452</name>
</gene>
<dbReference type="Pfam" id="PF02353">
    <property type="entry name" value="CMAS"/>
    <property type="match status" value="1"/>
</dbReference>
<organism evidence="1 2">
    <name type="scientific">Tetrapyrgos nigripes</name>
    <dbReference type="NCBI Taxonomy" id="182062"/>
    <lineage>
        <taxon>Eukaryota</taxon>
        <taxon>Fungi</taxon>
        <taxon>Dikarya</taxon>
        <taxon>Basidiomycota</taxon>
        <taxon>Agaricomycotina</taxon>
        <taxon>Agaricomycetes</taxon>
        <taxon>Agaricomycetidae</taxon>
        <taxon>Agaricales</taxon>
        <taxon>Marasmiineae</taxon>
        <taxon>Marasmiaceae</taxon>
        <taxon>Tetrapyrgos</taxon>
    </lineage>
</organism>
<reference evidence="1 2" key="1">
    <citation type="journal article" date="2020" name="ISME J.">
        <title>Uncovering the hidden diversity of litter-decomposition mechanisms in mushroom-forming fungi.</title>
        <authorList>
            <person name="Floudas D."/>
            <person name="Bentzer J."/>
            <person name="Ahren D."/>
            <person name="Johansson T."/>
            <person name="Persson P."/>
            <person name="Tunlid A."/>
        </authorList>
    </citation>
    <scope>NUCLEOTIDE SEQUENCE [LARGE SCALE GENOMIC DNA]</scope>
    <source>
        <strain evidence="1 2">CBS 291.85</strain>
    </source>
</reference>
<protein>
    <submittedName>
        <fullName evidence="1">Uncharacterized protein</fullName>
    </submittedName>
</protein>
<dbReference type="InterPro" id="IPR029063">
    <property type="entry name" value="SAM-dependent_MTases_sf"/>
</dbReference>
<dbReference type="EMBL" id="JAACJM010000331">
    <property type="protein sequence ID" value="KAF5330270.1"/>
    <property type="molecule type" value="Genomic_DNA"/>
</dbReference>
<dbReference type="PANTHER" id="PTHR43667:SF2">
    <property type="entry name" value="FATTY ACID C-METHYL TRANSFERASE"/>
    <property type="match status" value="1"/>
</dbReference>
<comment type="caution">
    <text evidence="1">The sequence shown here is derived from an EMBL/GenBank/DDBJ whole genome shotgun (WGS) entry which is preliminary data.</text>
</comment>